<dbReference type="GO" id="GO:0000444">
    <property type="term" value="C:MIS12/MIND type complex"/>
    <property type="evidence" value="ECO:0007669"/>
    <property type="project" value="InterPro"/>
</dbReference>
<evidence type="ECO:0000256" key="7">
    <source>
        <dbReference type="ARBA" id="ARBA00023242"/>
    </source>
</evidence>
<evidence type="ECO:0000256" key="9">
    <source>
        <dbReference type="ARBA" id="ARBA00023328"/>
    </source>
</evidence>
<gene>
    <name evidence="11" type="ORF">EVG20_g4757</name>
</gene>
<keyword evidence="7" id="KW-0539">Nucleus</keyword>
<evidence type="ECO:0000256" key="8">
    <source>
        <dbReference type="ARBA" id="ARBA00023306"/>
    </source>
</evidence>
<accession>A0A4Y9YYX4</accession>
<evidence type="ECO:0000256" key="2">
    <source>
        <dbReference type="ARBA" id="ARBA00004629"/>
    </source>
</evidence>
<evidence type="ECO:0000313" key="11">
    <source>
        <dbReference type="EMBL" id="TFY66329.1"/>
    </source>
</evidence>
<keyword evidence="3" id="KW-0158">Chromosome</keyword>
<keyword evidence="4" id="KW-0132">Cell division</keyword>
<organism evidence="11 12">
    <name type="scientific">Dentipellis fragilis</name>
    <dbReference type="NCBI Taxonomy" id="205917"/>
    <lineage>
        <taxon>Eukaryota</taxon>
        <taxon>Fungi</taxon>
        <taxon>Dikarya</taxon>
        <taxon>Basidiomycota</taxon>
        <taxon>Agaricomycotina</taxon>
        <taxon>Agaricomycetes</taxon>
        <taxon>Russulales</taxon>
        <taxon>Hericiaceae</taxon>
        <taxon>Dentipellis</taxon>
    </lineage>
</organism>
<dbReference type="PANTHER" id="PTHR15459:SF3">
    <property type="entry name" value="POLYAMINE-MODULATED FACTOR 1"/>
    <property type="match status" value="1"/>
</dbReference>
<evidence type="ECO:0000256" key="1">
    <source>
        <dbReference type="ARBA" id="ARBA00004123"/>
    </source>
</evidence>
<name>A0A4Y9YYX4_9AGAM</name>
<evidence type="ECO:0000256" key="4">
    <source>
        <dbReference type="ARBA" id="ARBA00022618"/>
    </source>
</evidence>
<keyword evidence="9" id="KW-0137">Centromere</keyword>
<keyword evidence="6" id="KW-0995">Kinetochore</keyword>
<dbReference type="Pfam" id="PF03980">
    <property type="entry name" value="Nnf1"/>
    <property type="match status" value="1"/>
</dbReference>
<evidence type="ECO:0000313" key="12">
    <source>
        <dbReference type="Proteomes" id="UP000298327"/>
    </source>
</evidence>
<keyword evidence="12" id="KW-1185">Reference proteome</keyword>
<proteinExistence type="predicted"/>
<dbReference type="EMBL" id="SEOQ01000257">
    <property type="protein sequence ID" value="TFY66329.1"/>
    <property type="molecule type" value="Genomic_DNA"/>
</dbReference>
<dbReference type="AlphaFoldDB" id="A0A4Y9YYX4"/>
<dbReference type="OrthoDB" id="18453at2759"/>
<dbReference type="GO" id="GO:0007059">
    <property type="term" value="P:chromosome segregation"/>
    <property type="evidence" value="ECO:0007669"/>
    <property type="project" value="TreeGrafter"/>
</dbReference>
<evidence type="ECO:0000256" key="5">
    <source>
        <dbReference type="ARBA" id="ARBA00022776"/>
    </source>
</evidence>
<dbReference type="PANTHER" id="PTHR15459">
    <property type="entry name" value="POLYAMINE-MODULATED FACTOR 1"/>
    <property type="match status" value="1"/>
</dbReference>
<keyword evidence="5" id="KW-0498">Mitosis</keyword>
<evidence type="ECO:0000256" key="3">
    <source>
        <dbReference type="ARBA" id="ARBA00022454"/>
    </source>
</evidence>
<sequence>MATNAIAQTGSQRWTHFYSALQLAIQRAGHKWTYEDFAECFPLWCDEQPEGAEAVFGTVSRFVESQITTQCNELFATYDVKNNVDKLHEVVTEARARKRRGETGKDVWREDLDPRSAVRARVVPVLEAERDRLKDQLAKMRKQNLELQKTVLTHAKERKEVDEKTAEILEFIDEVYAKWKELPTVDIGNWALIKAEAQNSTIPLS</sequence>
<dbReference type="GO" id="GO:0051301">
    <property type="term" value="P:cell division"/>
    <property type="evidence" value="ECO:0007669"/>
    <property type="project" value="UniProtKB-KW"/>
</dbReference>
<protein>
    <submittedName>
        <fullName evidence="11">Uncharacterized protein</fullName>
    </submittedName>
</protein>
<keyword evidence="8" id="KW-0131">Cell cycle</keyword>
<comment type="caution">
    <text evidence="11">The sequence shown here is derived from an EMBL/GenBank/DDBJ whole genome shotgun (WGS) entry which is preliminary data.</text>
</comment>
<feature type="coiled-coil region" evidence="10">
    <location>
        <begin position="123"/>
        <end position="150"/>
    </location>
</feature>
<dbReference type="Proteomes" id="UP000298327">
    <property type="component" value="Unassembled WGS sequence"/>
</dbReference>
<dbReference type="InterPro" id="IPR007128">
    <property type="entry name" value="PMF1/Nnf1"/>
</dbReference>
<keyword evidence="10" id="KW-0175">Coiled coil</keyword>
<reference evidence="11 12" key="1">
    <citation type="submission" date="2019-02" db="EMBL/GenBank/DDBJ databases">
        <title>Genome sequencing of the rare red list fungi Dentipellis fragilis.</title>
        <authorList>
            <person name="Buettner E."/>
            <person name="Kellner H."/>
        </authorList>
    </citation>
    <scope>NUCLEOTIDE SEQUENCE [LARGE SCALE GENOMIC DNA]</scope>
    <source>
        <strain evidence="11 12">DSM 105465</strain>
    </source>
</reference>
<evidence type="ECO:0000256" key="6">
    <source>
        <dbReference type="ARBA" id="ARBA00022838"/>
    </source>
</evidence>
<comment type="subcellular location">
    <subcellularLocation>
        <location evidence="2">Chromosome</location>
        <location evidence="2">Centromere</location>
        <location evidence="2">Kinetochore</location>
    </subcellularLocation>
    <subcellularLocation>
        <location evidence="1">Nucleus</location>
    </subcellularLocation>
</comment>
<dbReference type="GO" id="GO:0005634">
    <property type="term" value="C:nucleus"/>
    <property type="evidence" value="ECO:0007669"/>
    <property type="project" value="UniProtKB-SubCell"/>
</dbReference>
<evidence type="ECO:0000256" key="10">
    <source>
        <dbReference type="SAM" id="Coils"/>
    </source>
</evidence>